<protein>
    <recommendedName>
        <fullName evidence="3">Probable cytosolic iron-sulfur protein assembly protein CIAO1 homolog</fullName>
    </recommendedName>
</protein>
<evidence type="ECO:0000256" key="5">
    <source>
        <dbReference type="SAM" id="MobiDB-lite"/>
    </source>
</evidence>
<dbReference type="Pfam" id="PF00400">
    <property type="entry name" value="WD40"/>
    <property type="match status" value="6"/>
</dbReference>
<dbReference type="PANTHER" id="PTHR19920:SF0">
    <property type="entry name" value="CYTOSOLIC IRON-SULFUR PROTEIN ASSEMBLY PROTEIN CIAO1-RELATED"/>
    <property type="match status" value="1"/>
</dbReference>
<sequence>MATLAHSLEPLQTLEGHTDRVWHLAWSPDGTSLASCSGDRTVRIWQQSRIEGRGWRCAAVLEDTHTKSIRCCCWSPGGTHLATASFDGTTAIWQLQGGIWEEISKLEGHENEVKAVAWSPCGNFLATCGRDKSVWFWERGLGDEYDCMDVKHGHSQDVKSIAWHPSRELLASCSYDNSIKLWANDEADWVCVQTLEGAAVGHSSTVWSVAFSRDGRKLASVSDDCTLRVWSVEWSEGCPPEPHCSLAACISGHHSRCIFTVDWSAQGLIATGDGANSIKLFGQPSLLETAAAAAAAAAAGSDPAANSSSGYIQQAADAAAEPGTPQPAGEQPAPAQQQNGELYDAAAAAAAAAAGDAAAAWECLCSVQQAHDADVNCVRWHPSRQGLLASAGDDGLVKLWQYKGLGQAAAQQ</sequence>
<proteinExistence type="inferred from homology"/>
<dbReference type="STRING" id="3088.A0A383VND8"/>
<evidence type="ECO:0000256" key="4">
    <source>
        <dbReference type="PROSITE-ProRule" id="PRU00221"/>
    </source>
</evidence>
<feature type="repeat" description="WD" evidence="4">
    <location>
        <begin position="151"/>
        <end position="182"/>
    </location>
</feature>
<evidence type="ECO:0000256" key="1">
    <source>
        <dbReference type="ARBA" id="ARBA00022574"/>
    </source>
</evidence>
<dbReference type="InterPro" id="IPR036322">
    <property type="entry name" value="WD40_repeat_dom_sf"/>
</dbReference>
<feature type="repeat" description="WD" evidence="4">
    <location>
        <begin position="199"/>
        <end position="233"/>
    </location>
</feature>
<comment type="function">
    <text evidence="3">Essential component of the cytosolic iron-sulfur (Fe/S) protein assembly machinery. Required for the maturation of extramitochondrial Fe/S proteins.</text>
</comment>
<evidence type="ECO:0000256" key="2">
    <source>
        <dbReference type="ARBA" id="ARBA00022737"/>
    </source>
</evidence>
<dbReference type="InterPro" id="IPR015943">
    <property type="entry name" value="WD40/YVTN_repeat-like_dom_sf"/>
</dbReference>
<dbReference type="GO" id="GO:0016226">
    <property type="term" value="P:iron-sulfur cluster assembly"/>
    <property type="evidence" value="ECO:0007669"/>
    <property type="project" value="UniProtKB-UniRule"/>
</dbReference>
<keyword evidence="7" id="KW-1185">Reference proteome</keyword>
<feature type="repeat" description="WD" evidence="4">
    <location>
        <begin position="14"/>
        <end position="46"/>
    </location>
</feature>
<dbReference type="InterPro" id="IPR001680">
    <property type="entry name" value="WD40_rpt"/>
</dbReference>
<accession>A0A383VND8</accession>
<dbReference type="InterPro" id="IPR020472">
    <property type="entry name" value="WD40_PAC1"/>
</dbReference>
<dbReference type="SMART" id="SM00320">
    <property type="entry name" value="WD40"/>
    <property type="match status" value="7"/>
</dbReference>
<dbReference type="GO" id="GO:0097361">
    <property type="term" value="C:cytosolic [4Fe-4S] assembly targeting complex"/>
    <property type="evidence" value="ECO:0007669"/>
    <property type="project" value="InterPro"/>
</dbReference>
<feature type="repeat" description="WD" evidence="4">
    <location>
        <begin position="62"/>
        <end position="96"/>
    </location>
</feature>
<dbReference type="Proteomes" id="UP000256970">
    <property type="component" value="Unassembled WGS sequence"/>
</dbReference>
<dbReference type="HAMAP" id="MF_03037">
    <property type="entry name" value="ciao1"/>
    <property type="match status" value="1"/>
</dbReference>
<feature type="compositionally biased region" description="Low complexity" evidence="5">
    <location>
        <begin position="321"/>
        <end position="337"/>
    </location>
</feature>
<evidence type="ECO:0000256" key="3">
    <source>
        <dbReference type="HAMAP-Rule" id="MF_03037"/>
    </source>
</evidence>
<evidence type="ECO:0000313" key="6">
    <source>
        <dbReference type="EMBL" id="SZX66433.1"/>
    </source>
</evidence>
<dbReference type="PANTHER" id="PTHR19920">
    <property type="entry name" value="WD40 PROTEIN CIAO1"/>
    <property type="match status" value="1"/>
</dbReference>
<keyword evidence="1 4" id="KW-0853">WD repeat</keyword>
<dbReference type="InterPro" id="IPR028608">
    <property type="entry name" value="CIAO1/Cia1"/>
</dbReference>
<dbReference type="PROSITE" id="PS50294">
    <property type="entry name" value="WD_REPEATS_REGION"/>
    <property type="match status" value="6"/>
</dbReference>
<dbReference type="CDD" id="cd00200">
    <property type="entry name" value="WD40"/>
    <property type="match status" value="1"/>
</dbReference>
<dbReference type="AlphaFoldDB" id="A0A383VND8"/>
<evidence type="ECO:0000313" key="7">
    <source>
        <dbReference type="Proteomes" id="UP000256970"/>
    </source>
</evidence>
<feature type="repeat" description="WD" evidence="4">
    <location>
        <begin position="106"/>
        <end position="138"/>
    </location>
</feature>
<dbReference type="SUPFAM" id="SSF50978">
    <property type="entry name" value="WD40 repeat-like"/>
    <property type="match status" value="1"/>
</dbReference>
<dbReference type="PRINTS" id="PR00320">
    <property type="entry name" value="GPROTEINBRPT"/>
</dbReference>
<dbReference type="PROSITE" id="PS50082">
    <property type="entry name" value="WD_REPEATS_2"/>
    <property type="match status" value="6"/>
</dbReference>
<gene>
    <name evidence="6" type="ORF">BQ4739_LOCUS6847</name>
</gene>
<feature type="repeat" description="WD" evidence="4">
    <location>
        <begin position="368"/>
        <end position="401"/>
    </location>
</feature>
<comment type="similarity">
    <text evidence="3">Belongs to the WD repeat CIA1 family.</text>
</comment>
<dbReference type="Gene3D" id="2.130.10.10">
    <property type="entry name" value="YVTN repeat-like/Quinoprotein amine dehydrogenase"/>
    <property type="match status" value="3"/>
</dbReference>
<feature type="region of interest" description="Disordered" evidence="5">
    <location>
        <begin position="308"/>
        <end position="337"/>
    </location>
</feature>
<reference evidence="6 7" key="1">
    <citation type="submission" date="2016-10" db="EMBL/GenBank/DDBJ databases">
        <authorList>
            <person name="Cai Z."/>
        </authorList>
    </citation>
    <scope>NUCLEOTIDE SEQUENCE [LARGE SCALE GENOMIC DNA]</scope>
</reference>
<keyword evidence="2" id="KW-0677">Repeat</keyword>
<organism evidence="6 7">
    <name type="scientific">Tetradesmus obliquus</name>
    <name type="common">Green alga</name>
    <name type="synonym">Acutodesmus obliquus</name>
    <dbReference type="NCBI Taxonomy" id="3088"/>
    <lineage>
        <taxon>Eukaryota</taxon>
        <taxon>Viridiplantae</taxon>
        <taxon>Chlorophyta</taxon>
        <taxon>core chlorophytes</taxon>
        <taxon>Chlorophyceae</taxon>
        <taxon>CS clade</taxon>
        <taxon>Sphaeropleales</taxon>
        <taxon>Scenedesmaceae</taxon>
        <taxon>Tetradesmus</taxon>
    </lineage>
</organism>
<dbReference type="EMBL" id="FNXT01000701">
    <property type="protein sequence ID" value="SZX66433.1"/>
    <property type="molecule type" value="Genomic_DNA"/>
</dbReference>
<name>A0A383VND8_TETOB</name>